<feature type="region of interest" description="Disordered" evidence="2">
    <location>
        <begin position="1"/>
        <end position="25"/>
    </location>
</feature>
<evidence type="ECO:0000313" key="3">
    <source>
        <dbReference type="Proteomes" id="UP001652625"/>
    </source>
</evidence>
<feature type="coiled-coil region" evidence="1">
    <location>
        <begin position="407"/>
        <end position="470"/>
    </location>
</feature>
<reference evidence="4" key="1">
    <citation type="submission" date="2025-08" db="UniProtKB">
        <authorList>
            <consortium name="RefSeq"/>
        </authorList>
    </citation>
    <scope>IDENTIFICATION</scope>
</reference>
<dbReference type="Pfam" id="PF15254">
    <property type="entry name" value="CCDC14"/>
    <property type="match status" value="1"/>
</dbReference>
<keyword evidence="3" id="KW-1185">Reference proteome</keyword>
<dbReference type="Proteomes" id="UP001652625">
    <property type="component" value="Chromosome 06"/>
</dbReference>
<evidence type="ECO:0000313" key="4">
    <source>
        <dbReference type="RefSeq" id="XP_065655857.1"/>
    </source>
</evidence>
<proteinExistence type="predicted"/>
<keyword evidence="1" id="KW-0175">Coiled coil</keyword>
<organism evidence="3 4">
    <name type="scientific">Hydra vulgaris</name>
    <name type="common">Hydra</name>
    <name type="synonym">Hydra attenuata</name>
    <dbReference type="NCBI Taxonomy" id="6087"/>
    <lineage>
        <taxon>Eukaryota</taxon>
        <taxon>Metazoa</taxon>
        <taxon>Cnidaria</taxon>
        <taxon>Hydrozoa</taxon>
        <taxon>Hydroidolina</taxon>
        <taxon>Anthoathecata</taxon>
        <taxon>Aplanulata</taxon>
        <taxon>Hydridae</taxon>
        <taxon>Hydra</taxon>
    </lineage>
</organism>
<evidence type="ECO:0000256" key="1">
    <source>
        <dbReference type="SAM" id="Coils"/>
    </source>
</evidence>
<dbReference type="RefSeq" id="XP_065655857.1">
    <property type="nucleotide sequence ID" value="XM_065799785.1"/>
</dbReference>
<name>A0ABM4C2S4_HYDVU</name>
<dbReference type="InterPro" id="IPR029343">
    <property type="entry name" value="CCDC14"/>
</dbReference>
<dbReference type="PANTHER" id="PTHR22367">
    <property type="entry name" value="COILED-COIL DOMAIN-CONTAINING PROTEIN 14"/>
    <property type="match status" value="1"/>
</dbReference>
<dbReference type="PANTHER" id="PTHR22367:SF2">
    <property type="entry name" value="COILED-COIL DOMAIN-CONTAINING PROTEIN 14"/>
    <property type="match status" value="1"/>
</dbReference>
<accession>A0ABM4C2S4</accession>
<dbReference type="GeneID" id="105844441"/>
<evidence type="ECO:0000256" key="2">
    <source>
        <dbReference type="SAM" id="MobiDB-lite"/>
    </source>
</evidence>
<sequence length="696" mass="79114">MQPKRKCNLKQSIESRASRGLPNPKQKLSTISVVEKQGKITKHDPPHYKYLYSSGSEVDKITSMNNGLDRCASLLNALLSSPKVSHQANVPQKKSRKKVLPDVELAVKTTTAKPLFNKRLVSSTPAFSNVSQVIASEFSDTQPKQQGIYNDVIKATMHPINENIGASTQKTLFEDSNTSKENASLNLLLKSITEKLSLNEDKNLLITSASHQVHNDHIISGKNLELKKNVCQAKKLNFKTVNTKERNDIDLEEKNPNVVTQSKYGSNDKQLENNVVNFQQETKSDIINLSTSLKSVIELDSVEKKNKKNISSLFIPSQLSVYLNPSEESNTQLSVYLKPSEGSNTKLPVYLNPSDPSSTQLTTLKYLLKELRDMINIKACGFELNQLFEEIDHIVELLPFSMANSAVNECNNDLVLLKIENADLKQNLRYFHQELEMLKLSEKMINQKDNDELRQKILVEEENNFKLSNQVQEVIMVAEELRKENEDLWKHISIKDTQFNENLNAWQIERCKLLEEHAEKQRVIEEYESRCKSSEKSITILQVSINQRDTEINRLNKLTRDLQQSVTNLLLDINRERNKKIINREPNKNVFTHQLVKKSIPVNALNLPRREFHLNESSINPEPKFNSINSDLNSLSSLNDATDSSTFSCAIGSVGHETDSCISTLKTSDSSEFQKDLKNLDEEILKIQQSLTKVNN</sequence>
<gene>
    <name evidence="4" type="primary">LOC105844441</name>
</gene>
<protein>
    <submittedName>
        <fullName evidence="4">Uncharacterized protein LOC105844441 isoform X4</fullName>
    </submittedName>
</protein>